<keyword evidence="1" id="KW-0472">Membrane</keyword>
<sequence>MMFPHRLNLLSPEKAQHLKRMVNFQFIKNLLEIILIIISLCGITLLGGQWILEDYFNKIAEQIISISSHYSETNLDIKKINQTINKVEKIQNEYYSWSNKIVIISEKIPQNITLQNLSLDQKNKKLTLQGTALTREDLINLKNQLITIPFLQTADIPPSQLTEKTNLLFSLVVLLK</sequence>
<protein>
    <recommendedName>
        <fullName evidence="4">Fimbrial assembly family protein</fullName>
    </recommendedName>
</protein>
<evidence type="ECO:0000313" key="3">
    <source>
        <dbReference type="Proteomes" id="UP000034849"/>
    </source>
</evidence>
<dbReference type="AlphaFoldDB" id="A0A0G0GNT1"/>
<gene>
    <name evidence="2" type="ORF">US42_C0005G0045</name>
</gene>
<evidence type="ECO:0008006" key="4">
    <source>
        <dbReference type="Google" id="ProtNLM"/>
    </source>
</evidence>
<organism evidence="2 3">
    <name type="scientific">Candidatus Magasanikbacteria bacterium GW2011_GWC2_37_14</name>
    <dbReference type="NCBI Taxonomy" id="1619046"/>
    <lineage>
        <taxon>Bacteria</taxon>
        <taxon>Candidatus Magasanikiibacteriota</taxon>
    </lineage>
</organism>
<reference evidence="2 3" key="1">
    <citation type="journal article" date="2015" name="Nature">
        <title>rRNA introns, odd ribosomes, and small enigmatic genomes across a large radiation of phyla.</title>
        <authorList>
            <person name="Brown C.T."/>
            <person name="Hug L.A."/>
            <person name="Thomas B.C."/>
            <person name="Sharon I."/>
            <person name="Castelle C.J."/>
            <person name="Singh A."/>
            <person name="Wilkins M.J."/>
            <person name="Williams K.H."/>
            <person name="Banfield J.F."/>
        </authorList>
    </citation>
    <scope>NUCLEOTIDE SEQUENCE [LARGE SCALE GENOMIC DNA]</scope>
</reference>
<dbReference type="Pfam" id="PF05137">
    <property type="entry name" value="PilN"/>
    <property type="match status" value="1"/>
</dbReference>
<comment type="caution">
    <text evidence="2">The sequence shown here is derived from an EMBL/GenBank/DDBJ whole genome shotgun (WGS) entry which is preliminary data.</text>
</comment>
<dbReference type="Proteomes" id="UP000034849">
    <property type="component" value="Unassembled WGS sequence"/>
</dbReference>
<evidence type="ECO:0000256" key="1">
    <source>
        <dbReference type="SAM" id="Phobius"/>
    </source>
</evidence>
<proteinExistence type="predicted"/>
<dbReference type="STRING" id="1619046.US42_C0005G0045"/>
<evidence type="ECO:0000313" key="2">
    <source>
        <dbReference type="EMBL" id="KKQ27820.1"/>
    </source>
</evidence>
<keyword evidence="1" id="KW-0812">Transmembrane</keyword>
<feature type="transmembrane region" description="Helical" evidence="1">
    <location>
        <begin position="30"/>
        <end position="52"/>
    </location>
</feature>
<accession>A0A0G0GNT1</accession>
<keyword evidence="1" id="KW-1133">Transmembrane helix</keyword>
<dbReference type="EMBL" id="LBSX01000005">
    <property type="protein sequence ID" value="KKQ27820.1"/>
    <property type="molecule type" value="Genomic_DNA"/>
</dbReference>
<name>A0A0G0GNT1_9BACT</name>
<dbReference type="InterPro" id="IPR007813">
    <property type="entry name" value="PilN"/>
</dbReference>